<dbReference type="InterPro" id="IPR001207">
    <property type="entry name" value="Transposase_mutator"/>
</dbReference>
<gene>
    <name evidence="6" type="ORF">F6U93_06790</name>
</gene>
<evidence type="ECO:0000256" key="5">
    <source>
        <dbReference type="ARBA" id="ARBA00023172"/>
    </source>
</evidence>
<evidence type="ECO:0000313" key="7">
    <source>
        <dbReference type="Proteomes" id="UP000441333"/>
    </source>
</evidence>
<dbReference type="AlphaFoldDB" id="A0A6N6MG88"/>
<keyword evidence="5" id="KW-0233">DNA recombination</keyword>
<reference evidence="6 7" key="1">
    <citation type="submission" date="2019-09" db="EMBL/GenBank/DDBJ databases">
        <authorList>
            <person name="Cao W.R."/>
        </authorList>
    </citation>
    <scope>NUCLEOTIDE SEQUENCE [LARGE SCALE GENOMIC DNA]</scope>
    <source>
        <strain evidence="6 7">B1N29</strain>
    </source>
</reference>
<evidence type="ECO:0000256" key="2">
    <source>
        <dbReference type="ARBA" id="ARBA00010961"/>
    </source>
</evidence>
<evidence type="ECO:0000313" key="6">
    <source>
        <dbReference type="EMBL" id="KAB1068402.1"/>
    </source>
</evidence>
<sequence length="83" mass="9471">MSTFLCSDNLPSLEKMVEAISPDGIRQIGTVYQIRKSLNYVSYNDRKAIMVDIKAIYQADNKGFTIEAFEVFKQNLEANTYLP</sequence>
<comment type="similarity">
    <text evidence="2">Belongs to the transposase mutator family.</text>
</comment>
<accession>A0A6N6MG88</accession>
<dbReference type="GO" id="GO:0003677">
    <property type="term" value="F:DNA binding"/>
    <property type="evidence" value="ECO:0007669"/>
    <property type="project" value="UniProtKB-KW"/>
</dbReference>
<dbReference type="Pfam" id="PF00872">
    <property type="entry name" value="Transposase_mut"/>
    <property type="match status" value="1"/>
</dbReference>
<dbReference type="GO" id="GO:0006313">
    <property type="term" value="P:DNA transposition"/>
    <property type="evidence" value="ECO:0007669"/>
    <property type="project" value="InterPro"/>
</dbReference>
<name>A0A6N6MG88_9FLAO</name>
<organism evidence="6 7">
    <name type="scientific">Pseudotamlana haliotis</name>
    <dbReference type="NCBI Taxonomy" id="2614804"/>
    <lineage>
        <taxon>Bacteria</taxon>
        <taxon>Pseudomonadati</taxon>
        <taxon>Bacteroidota</taxon>
        <taxon>Flavobacteriia</taxon>
        <taxon>Flavobacteriales</taxon>
        <taxon>Flavobacteriaceae</taxon>
        <taxon>Pseudotamlana</taxon>
    </lineage>
</organism>
<dbReference type="Proteomes" id="UP000441333">
    <property type="component" value="Unassembled WGS sequence"/>
</dbReference>
<dbReference type="EMBL" id="WAAT01000037">
    <property type="protein sequence ID" value="KAB1068402.1"/>
    <property type="molecule type" value="Genomic_DNA"/>
</dbReference>
<keyword evidence="3" id="KW-0815">Transposition</keyword>
<evidence type="ECO:0000256" key="1">
    <source>
        <dbReference type="ARBA" id="ARBA00002190"/>
    </source>
</evidence>
<protein>
    <submittedName>
        <fullName evidence="6">Transposase</fullName>
    </submittedName>
</protein>
<evidence type="ECO:0000256" key="3">
    <source>
        <dbReference type="ARBA" id="ARBA00022578"/>
    </source>
</evidence>
<keyword evidence="7" id="KW-1185">Reference proteome</keyword>
<comment type="caution">
    <text evidence="6">The sequence shown here is derived from an EMBL/GenBank/DDBJ whole genome shotgun (WGS) entry which is preliminary data.</text>
</comment>
<comment type="function">
    <text evidence="1">Required for the transposition of the insertion element.</text>
</comment>
<keyword evidence="4" id="KW-0238">DNA-binding</keyword>
<evidence type="ECO:0000256" key="4">
    <source>
        <dbReference type="ARBA" id="ARBA00023125"/>
    </source>
</evidence>
<dbReference type="GO" id="GO:0004803">
    <property type="term" value="F:transposase activity"/>
    <property type="evidence" value="ECO:0007669"/>
    <property type="project" value="InterPro"/>
</dbReference>
<proteinExistence type="inferred from homology"/>